<feature type="domain" description="Protein kinase" evidence="11">
    <location>
        <begin position="99"/>
        <end position="443"/>
    </location>
</feature>
<evidence type="ECO:0000313" key="12">
    <source>
        <dbReference type="EMBL" id="GMR36269.1"/>
    </source>
</evidence>
<evidence type="ECO:0000313" key="13">
    <source>
        <dbReference type="Proteomes" id="UP001328107"/>
    </source>
</evidence>
<dbReference type="AlphaFoldDB" id="A0AAN4ZAU7"/>
<proteinExistence type="predicted"/>
<dbReference type="SMART" id="SM01331">
    <property type="entry name" value="DUF3635"/>
    <property type="match status" value="1"/>
</dbReference>
<evidence type="ECO:0000256" key="3">
    <source>
        <dbReference type="ARBA" id="ARBA00022679"/>
    </source>
</evidence>
<dbReference type="EC" id="2.7.11.1" evidence="1"/>
<keyword evidence="6 9" id="KW-0067">ATP-binding</keyword>
<evidence type="ECO:0000256" key="9">
    <source>
        <dbReference type="PROSITE-ProRule" id="PRU10141"/>
    </source>
</evidence>
<keyword evidence="13" id="KW-1185">Reference proteome</keyword>
<organism evidence="12 13">
    <name type="scientific">Pristionchus mayeri</name>
    <dbReference type="NCBI Taxonomy" id="1317129"/>
    <lineage>
        <taxon>Eukaryota</taxon>
        <taxon>Metazoa</taxon>
        <taxon>Ecdysozoa</taxon>
        <taxon>Nematoda</taxon>
        <taxon>Chromadorea</taxon>
        <taxon>Rhabditida</taxon>
        <taxon>Rhabditina</taxon>
        <taxon>Diplogasteromorpha</taxon>
        <taxon>Diplogasteroidea</taxon>
        <taxon>Neodiplogasteridae</taxon>
        <taxon>Pristionchus</taxon>
    </lineage>
</organism>
<keyword evidence="5" id="KW-0418">Kinase</keyword>
<sequence length="487" mass="55911">EEEEEEEENEDKDPTQEEEGLSDGDATLEEEINDSEEDKEWAAGNNELNRSVVGDVSMLDVTLPLHDVVASITNEDLRRLLAACGQKDFGDMMEFTSDISTAEKVGEGGYAEVFRITKRWKKEAKKEATIFKILAIENDEYAGEFFPEVIISKELTRLQKDHITTSAFAKLHQVKVVRGLFPRLLSDAWVFFRENDDEAENEENPLALGDQQLFLILECEFGGHNLTKFPFSSVMEVVSVYCQTALALAVAESKCQFEHRDLHEQNVLVKRTDDEWIEFNYDLPKKNGGRVGNHKSIRVASHGVKTTIIDFTLSRLTREKKTVEHEPEIMNIDIGDEVCDQSRKDEQFQVYKKMKKLTKGKWEQYTPRTNVLWLRMIINWIIKNNLDSNSDVNKKRLGNSKDARNSRKNTFSKKVSRRQSKRKFTECTSAEEGRKEMSGETWIKKIKEGKSLIDALKSFARGIDKFVSALDLVSSDSFEKLRLLLLE</sequence>
<dbReference type="InterPro" id="IPR000719">
    <property type="entry name" value="Prot_kinase_dom"/>
</dbReference>
<dbReference type="Gene3D" id="3.30.200.20">
    <property type="entry name" value="Phosphorylase Kinase, domain 1"/>
    <property type="match status" value="1"/>
</dbReference>
<keyword evidence="2" id="KW-0723">Serine/threonine-protein kinase</keyword>
<feature type="binding site" evidence="9">
    <location>
        <position position="132"/>
    </location>
    <ligand>
        <name>ATP</name>
        <dbReference type="ChEBI" id="CHEBI:30616"/>
    </ligand>
</feature>
<dbReference type="GO" id="GO:0005737">
    <property type="term" value="C:cytoplasm"/>
    <property type="evidence" value="ECO:0007669"/>
    <property type="project" value="TreeGrafter"/>
</dbReference>
<comment type="catalytic activity">
    <reaction evidence="7">
        <text>L-threonyl-[protein] + ATP = O-phospho-L-threonyl-[protein] + ADP + H(+)</text>
        <dbReference type="Rhea" id="RHEA:46608"/>
        <dbReference type="Rhea" id="RHEA-COMP:11060"/>
        <dbReference type="Rhea" id="RHEA-COMP:11605"/>
        <dbReference type="ChEBI" id="CHEBI:15378"/>
        <dbReference type="ChEBI" id="CHEBI:30013"/>
        <dbReference type="ChEBI" id="CHEBI:30616"/>
        <dbReference type="ChEBI" id="CHEBI:61977"/>
        <dbReference type="ChEBI" id="CHEBI:456216"/>
        <dbReference type="EC" id="2.7.11.1"/>
    </reaction>
</comment>
<evidence type="ECO:0000256" key="7">
    <source>
        <dbReference type="ARBA" id="ARBA00047899"/>
    </source>
</evidence>
<dbReference type="GO" id="GO:0072354">
    <property type="term" value="F:histone H3T3 kinase activity"/>
    <property type="evidence" value="ECO:0007669"/>
    <property type="project" value="TreeGrafter"/>
</dbReference>
<reference evidence="13" key="1">
    <citation type="submission" date="2022-10" db="EMBL/GenBank/DDBJ databases">
        <title>Genome assembly of Pristionchus species.</title>
        <authorList>
            <person name="Yoshida K."/>
            <person name="Sommer R.J."/>
        </authorList>
    </citation>
    <scope>NUCLEOTIDE SEQUENCE [LARGE SCALE GENOMIC DNA]</scope>
    <source>
        <strain evidence="13">RS5460</strain>
    </source>
</reference>
<dbReference type="PANTHER" id="PTHR24419:SF18">
    <property type="entry name" value="SERINE_THREONINE-PROTEIN KINASE HASPIN"/>
    <property type="match status" value="1"/>
</dbReference>
<dbReference type="Gene3D" id="1.10.510.10">
    <property type="entry name" value="Transferase(Phosphotransferase) domain 1"/>
    <property type="match status" value="1"/>
</dbReference>
<dbReference type="Proteomes" id="UP001328107">
    <property type="component" value="Unassembled WGS sequence"/>
</dbReference>
<dbReference type="PROSITE" id="PS50011">
    <property type="entry name" value="PROTEIN_KINASE_DOM"/>
    <property type="match status" value="1"/>
</dbReference>
<feature type="region of interest" description="Disordered" evidence="10">
    <location>
        <begin position="1"/>
        <end position="46"/>
    </location>
</feature>
<feature type="non-terminal residue" evidence="12">
    <location>
        <position position="1"/>
    </location>
</feature>
<feature type="region of interest" description="Disordered" evidence="10">
    <location>
        <begin position="392"/>
        <end position="432"/>
    </location>
</feature>
<feature type="compositionally biased region" description="Acidic residues" evidence="10">
    <location>
        <begin position="1"/>
        <end position="39"/>
    </location>
</feature>
<dbReference type="InterPro" id="IPR017441">
    <property type="entry name" value="Protein_kinase_ATP_BS"/>
</dbReference>
<dbReference type="EMBL" id="BTRK01000002">
    <property type="protein sequence ID" value="GMR36269.1"/>
    <property type="molecule type" value="Genomic_DNA"/>
</dbReference>
<feature type="compositionally biased region" description="Basic residues" evidence="10">
    <location>
        <begin position="406"/>
        <end position="422"/>
    </location>
</feature>
<dbReference type="GO" id="GO:0005634">
    <property type="term" value="C:nucleus"/>
    <property type="evidence" value="ECO:0007669"/>
    <property type="project" value="TreeGrafter"/>
</dbReference>
<evidence type="ECO:0000256" key="8">
    <source>
        <dbReference type="ARBA" id="ARBA00048679"/>
    </source>
</evidence>
<dbReference type="SUPFAM" id="SSF56112">
    <property type="entry name" value="Protein kinase-like (PK-like)"/>
    <property type="match status" value="1"/>
</dbReference>
<gene>
    <name evidence="12" type="ORF">PMAYCL1PPCAC_06464</name>
</gene>
<comment type="caution">
    <text evidence="12">The sequence shown here is derived from an EMBL/GenBank/DDBJ whole genome shotgun (WGS) entry which is preliminary data.</text>
</comment>
<accession>A0AAN4ZAU7</accession>
<dbReference type="PANTHER" id="PTHR24419">
    <property type="entry name" value="INTERLEUKIN-1 RECEPTOR-ASSOCIATED KINASE"/>
    <property type="match status" value="1"/>
</dbReference>
<dbReference type="PROSITE" id="PS00107">
    <property type="entry name" value="PROTEIN_KINASE_ATP"/>
    <property type="match status" value="1"/>
</dbReference>
<evidence type="ECO:0000256" key="6">
    <source>
        <dbReference type="ARBA" id="ARBA00022840"/>
    </source>
</evidence>
<comment type="catalytic activity">
    <reaction evidence="8">
        <text>L-seryl-[protein] + ATP = O-phospho-L-seryl-[protein] + ADP + H(+)</text>
        <dbReference type="Rhea" id="RHEA:17989"/>
        <dbReference type="Rhea" id="RHEA-COMP:9863"/>
        <dbReference type="Rhea" id="RHEA-COMP:11604"/>
        <dbReference type="ChEBI" id="CHEBI:15378"/>
        <dbReference type="ChEBI" id="CHEBI:29999"/>
        <dbReference type="ChEBI" id="CHEBI:30616"/>
        <dbReference type="ChEBI" id="CHEBI:83421"/>
        <dbReference type="ChEBI" id="CHEBI:456216"/>
        <dbReference type="EC" id="2.7.11.1"/>
    </reaction>
</comment>
<keyword evidence="4 9" id="KW-0547">Nucleotide-binding</keyword>
<evidence type="ECO:0000256" key="1">
    <source>
        <dbReference type="ARBA" id="ARBA00012513"/>
    </source>
</evidence>
<dbReference type="GO" id="GO:0035556">
    <property type="term" value="P:intracellular signal transduction"/>
    <property type="evidence" value="ECO:0007669"/>
    <property type="project" value="TreeGrafter"/>
</dbReference>
<evidence type="ECO:0000256" key="5">
    <source>
        <dbReference type="ARBA" id="ARBA00022777"/>
    </source>
</evidence>
<dbReference type="InterPro" id="IPR024604">
    <property type="entry name" value="GSG2_C"/>
</dbReference>
<dbReference type="GO" id="GO:0000278">
    <property type="term" value="P:mitotic cell cycle"/>
    <property type="evidence" value="ECO:0007669"/>
    <property type="project" value="TreeGrafter"/>
</dbReference>
<dbReference type="InterPro" id="IPR011009">
    <property type="entry name" value="Kinase-like_dom_sf"/>
</dbReference>
<evidence type="ECO:0000256" key="4">
    <source>
        <dbReference type="ARBA" id="ARBA00022741"/>
    </source>
</evidence>
<dbReference type="Pfam" id="PF12330">
    <property type="entry name" value="Haspin_kinase"/>
    <property type="match status" value="1"/>
</dbReference>
<evidence type="ECO:0000259" key="11">
    <source>
        <dbReference type="PROSITE" id="PS50011"/>
    </source>
</evidence>
<keyword evidence="3" id="KW-0808">Transferase</keyword>
<dbReference type="GO" id="GO:0005524">
    <property type="term" value="F:ATP binding"/>
    <property type="evidence" value="ECO:0007669"/>
    <property type="project" value="UniProtKB-UniRule"/>
</dbReference>
<evidence type="ECO:0000256" key="2">
    <source>
        <dbReference type="ARBA" id="ARBA00022527"/>
    </source>
</evidence>
<name>A0AAN4ZAU7_9BILA</name>
<evidence type="ECO:0000256" key="10">
    <source>
        <dbReference type="SAM" id="MobiDB-lite"/>
    </source>
</evidence>
<protein>
    <recommendedName>
        <fullName evidence="1">non-specific serine/threonine protein kinase</fullName>
        <ecNumber evidence="1">2.7.11.1</ecNumber>
    </recommendedName>
</protein>